<dbReference type="HOGENOM" id="CLU_3275766_0_0_0"/>
<dbReference type="Proteomes" id="UP000001025">
    <property type="component" value="Chromosome"/>
</dbReference>
<dbReference type="EnsemblBacteria" id="CAD75658">
    <property type="protein sequence ID" value="CAD75658"/>
    <property type="gene ID" value="RB7937"/>
</dbReference>
<dbReference type="KEGG" id="rba:RB7937"/>
<accession>Q7UMW6</accession>
<dbReference type="EMBL" id="BX294146">
    <property type="protein sequence ID" value="CAD75658.1"/>
    <property type="molecule type" value="Genomic_DNA"/>
</dbReference>
<dbReference type="STRING" id="243090.RB7937"/>
<dbReference type="AlphaFoldDB" id="Q7UMW6"/>
<keyword evidence="2" id="KW-1185">Reference proteome</keyword>
<gene>
    <name evidence="1" type="ordered locus">RB7937</name>
</gene>
<protein>
    <submittedName>
        <fullName evidence="1">Uncharacterized protein</fullName>
    </submittedName>
</protein>
<reference evidence="1 2" key="1">
    <citation type="journal article" date="2003" name="Proc. Natl. Acad. Sci. U.S.A.">
        <title>Complete genome sequence of the marine planctomycete Pirellula sp. strain 1.</title>
        <authorList>
            <person name="Gloeckner F.O."/>
            <person name="Kube M."/>
            <person name="Bauer M."/>
            <person name="Teeling H."/>
            <person name="Lombardot T."/>
            <person name="Ludwig W."/>
            <person name="Gade D."/>
            <person name="Beck A."/>
            <person name="Borzym K."/>
            <person name="Heitmann K."/>
            <person name="Rabus R."/>
            <person name="Schlesner H."/>
            <person name="Amann R."/>
            <person name="Reinhardt R."/>
        </authorList>
    </citation>
    <scope>NUCLEOTIDE SEQUENCE [LARGE SCALE GENOMIC DNA]</scope>
    <source>
        <strain evidence="2">DSM 10527 / NCIMB 13988 / SH1</strain>
    </source>
</reference>
<organism evidence="1 2">
    <name type="scientific">Rhodopirellula baltica (strain DSM 10527 / NCIMB 13988 / SH1)</name>
    <dbReference type="NCBI Taxonomy" id="243090"/>
    <lineage>
        <taxon>Bacteria</taxon>
        <taxon>Pseudomonadati</taxon>
        <taxon>Planctomycetota</taxon>
        <taxon>Planctomycetia</taxon>
        <taxon>Pirellulales</taxon>
        <taxon>Pirellulaceae</taxon>
        <taxon>Rhodopirellula</taxon>
    </lineage>
</organism>
<evidence type="ECO:0000313" key="2">
    <source>
        <dbReference type="Proteomes" id="UP000001025"/>
    </source>
</evidence>
<name>Q7UMW6_RHOBA</name>
<proteinExistence type="predicted"/>
<dbReference type="InParanoid" id="Q7UMW6"/>
<sequence length="41" mass="4936">MCDERWLRRLSFSIKSAFTFKENWPLSSRGCRCLPKIDRSN</sequence>
<evidence type="ECO:0000313" key="1">
    <source>
        <dbReference type="EMBL" id="CAD75658.1"/>
    </source>
</evidence>